<keyword evidence="8" id="KW-1185">Reference proteome</keyword>
<feature type="transmembrane region" description="Helical" evidence="5">
    <location>
        <begin position="342"/>
        <end position="367"/>
    </location>
</feature>
<keyword evidence="3" id="KW-0067">ATP-binding</keyword>
<dbReference type="PANTHER" id="PTHR47791:SF3">
    <property type="entry name" value="MEIOTICALLY UP-REGULATED GENE 191 PROTEIN"/>
    <property type="match status" value="1"/>
</dbReference>
<evidence type="ECO:0000256" key="1">
    <source>
        <dbReference type="ARBA" id="ARBA00022553"/>
    </source>
</evidence>
<feature type="region of interest" description="Disordered" evidence="4">
    <location>
        <begin position="411"/>
        <end position="442"/>
    </location>
</feature>
<feature type="domain" description="Epidermal growth factor receptor-like transmembrane-juxtamembrane segment" evidence="6">
    <location>
        <begin position="345"/>
        <end position="373"/>
    </location>
</feature>
<keyword evidence="1" id="KW-0597">Phosphoprotein</keyword>
<dbReference type="GO" id="GO:0005524">
    <property type="term" value="F:ATP binding"/>
    <property type="evidence" value="ECO:0007669"/>
    <property type="project" value="UniProtKB-KW"/>
</dbReference>
<name>A0AAW0BXK6_9AGAR</name>
<evidence type="ECO:0000256" key="4">
    <source>
        <dbReference type="SAM" id="MobiDB-lite"/>
    </source>
</evidence>
<keyword evidence="5" id="KW-0472">Membrane</keyword>
<dbReference type="InterPro" id="IPR008928">
    <property type="entry name" value="6-hairpin_glycosidase_sf"/>
</dbReference>
<accession>A0AAW0BXK6</accession>
<sequence length="487" mass="53185">MAEFDAATNQTSYKDRLLEYFAQAEALHLNFLHGNVSRLNWALAHGIAAAHAYKVYSDSAFLTYAEKAWKSGTDFTLNEENLQSGTIPFKNVTIKATCGALPMAGGTFWNTNSSNAYVNTLATASYLLASALLAESTKDDKYRDAAMKTETFYFDLLRNARGDLLDGIQGDVCSNSDASYPANDGLMMEGLAVLASVTQNETIAEHFFDVLERTILNSNWHSANGIINVSTAQASAEHVGQYVVRGLTAFYNRNTTPSELRTYIRGYLGVQYNAVLDNARELGDDVYGASWTGPPFSTFSLDNQTNALTALVAAIPLHNDPIIAQDPTPSSPTDDSTGNPNIGAIAGGVVGGLAFLALLVTLILHLVRRRQQKQFQNLQALDEVIQTNPVVQVSEKISRINRERKFYQVHPRIPQSPPTPVAQDSATSTRSSTQFLSDSGTTRFGSVPTEVLVTLLNNRLQPEQWREDEVPPEYATASAPTQVHSSM</sequence>
<feature type="compositionally biased region" description="Polar residues" evidence="4">
    <location>
        <begin position="422"/>
        <end position="442"/>
    </location>
</feature>
<dbReference type="Proteomes" id="UP001383192">
    <property type="component" value="Unassembled WGS sequence"/>
</dbReference>
<dbReference type="Pfam" id="PF03663">
    <property type="entry name" value="Glyco_hydro_76"/>
    <property type="match status" value="1"/>
</dbReference>
<reference evidence="7 8" key="1">
    <citation type="submission" date="2024-01" db="EMBL/GenBank/DDBJ databases">
        <title>A draft genome for a cacao thread blight-causing isolate of Paramarasmius palmivorus.</title>
        <authorList>
            <person name="Baruah I.K."/>
            <person name="Bukari Y."/>
            <person name="Amoako-Attah I."/>
            <person name="Meinhardt L.W."/>
            <person name="Bailey B.A."/>
            <person name="Cohen S.P."/>
        </authorList>
    </citation>
    <scope>NUCLEOTIDE SEQUENCE [LARGE SCALE GENOMIC DNA]</scope>
    <source>
        <strain evidence="7 8">GH-12</strain>
    </source>
</reference>
<gene>
    <name evidence="7" type="ORF">VNI00_013917</name>
</gene>
<dbReference type="GO" id="GO:0005975">
    <property type="term" value="P:carbohydrate metabolic process"/>
    <property type="evidence" value="ECO:0007669"/>
    <property type="project" value="InterPro"/>
</dbReference>
<feature type="region of interest" description="Disordered" evidence="4">
    <location>
        <begin position="463"/>
        <end position="487"/>
    </location>
</feature>
<evidence type="ECO:0000256" key="5">
    <source>
        <dbReference type="SAM" id="Phobius"/>
    </source>
</evidence>
<keyword evidence="5" id="KW-0812">Transmembrane</keyword>
<feature type="compositionally biased region" description="Polar residues" evidence="4">
    <location>
        <begin position="478"/>
        <end position="487"/>
    </location>
</feature>
<proteinExistence type="predicted"/>
<dbReference type="Gene3D" id="1.50.10.20">
    <property type="match status" value="1"/>
</dbReference>
<evidence type="ECO:0000259" key="6">
    <source>
        <dbReference type="Pfam" id="PF21314"/>
    </source>
</evidence>
<dbReference type="EMBL" id="JAYKXP010000073">
    <property type="protein sequence ID" value="KAK7030969.1"/>
    <property type="molecule type" value="Genomic_DNA"/>
</dbReference>
<dbReference type="InterPro" id="IPR005198">
    <property type="entry name" value="Glyco_hydro_76"/>
</dbReference>
<evidence type="ECO:0000256" key="2">
    <source>
        <dbReference type="ARBA" id="ARBA00022741"/>
    </source>
</evidence>
<dbReference type="Pfam" id="PF21314">
    <property type="entry name" value="TM_ErbB1"/>
    <property type="match status" value="1"/>
</dbReference>
<dbReference type="SUPFAM" id="SSF48208">
    <property type="entry name" value="Six-hairpin glycosidases"/>
    <property type="match status" value="1"/>
</dbReference>
<dbReference type="PANTHER" id="PTHR47791">
    <property type="entry name" value="MEIOTICALLY UP-REGULATED GENE 191 PROTEIN"/>
    <property type="match status" value="1"/>
</dbReference>
<dbReference type="InterPro" id="IPR053169">
    <property type="entry name" value="MUG_Protein"/>
</dbReference>
<protein>
    <recommendedName>
        <fullName evidence="6">Epidermal growth factor receptor-like transmembrane-juxtamembrane segment domain-containing protein</fullName>
    </recommendedName>
</protein>
<comment type="caution">
    <text evidence="7">The sequence shown here is derived from an EMBL/GenBank/DDBJ whole genome shotgun (WGS) entry which is preliminary data.</text>
</comment>
<keyword evidence="5" id="KW-1133">Transmembrane helix</keyword>
<evidence type="ECO:0000313" key="7">
    <source>
        <dbReference type="EMBL" id="KAK7030969.1"/>
    </source>
</evidence>
<dbReference type="InterPro" id="IPR049328">
    <property type="entry name" value="TM_ErbB1"/>
</dbReference>
<evidence type="ECO:0000256" key="3">
    <source>
        <dbReference type="ARBA" id="ARBA00022840"/>
    </source>
</evidence>
<organism evidence="7 8">
    <name type="scientific">Paramarasmius palmivorus</name>
    <dbReference type="NCBI Taxonomy" id="297713"/>
    <lineage>
        <taxon>Eukaryota</taxon>
        <taxon>Fungi</taxon>
        <taxon>Dikarya</taxon>
        <taxon>Basidiomycota</taxon>
        <taxon>Agaricomycotina</taxon>
        <taxon>Agaricomycetes</taxon>
        <taxon>Agaricomycetidae</taxon>
        <taxon>Agaricales</taxon>
        <taxon>Marasmiineae</taxon>
        <taxon>Marasmiaceae</taxon>
        <taxon>Paramarasmius</taxon>
    </lineage>
</organism>
<dbReference type="AlphaFoldDB" id="A0AAW0BXK6"/>
<keyword evidence="2" id="KW-0547">Nucleotide-binding</keyword>
<evidence type="ECO:0000313" key="8">
    <source>
        <dbReference type="Proteomes" id="UP001383192"/>
    </source>
</evidence>